<evidence type="ECO:0000313" key="3">
    <source>
        <dbReference type="Proteomes" id="UP000038045"/>
    </source>
</evidence>
<dbReference type="WBParaSite" id="PTRK_0001672700.1">
    <property type="protein sequence ID" value="PTRK_0001672700.1"/>
    <property type="gene ID" value="PTRK_0001672700"/>
</dbReference>
<evidence type="ECO:0000256" key="2">
    <source>
        <dbReference type="SAM" id="SignalP"/>
    </source>
</evidence>
<keyword evidence="1" id="KW-0175">Coiled coil</keyword>
<evidence type="ECO:0000313" key="4">
    <source>
        <dbReference type="WBParaSite" id="PTRK_0001672700.1"/>
    </source>
</evidence>
<feature type="coiled-coil region" evidence="1">
    <location>
        <begin position="511"/>
        <end position="538"/>
    </location>
</feature>
<organism evidence="3 4">
    <name type="scientific">Parastrongyloides trichosuri</name>
    <name type="common">Possum-specific nematode worm</name>
    <dbReference type="NCBI Taxonomy" id="131310"/>
    <lineage>
        <taxon>Eukaryota</taxon>
        <taxon>Metazoa</taxon>
        <taxon>Ecdysozoa</taxon>
        <taxon>Nematoda</taxon>
        <taxon>Chromadorea</taxon>
        <taxon>Rhabditida</taxon>
        <taxon>Tylenchina</taxon>
        <taxon>Panagrolaimomorpha</taxon>
        <taxon>Strongyloidoidea</taxon>
        <taxon>Strongyloididae</taxon>
        <taxon>Parastrongyloides</taxon>
    </lineage>
</organism>
<dbReference type="AlphaFoldDB" id="A0A0N5A4U3"/>
<keyword evidence="3" id="KW-1185">Reference proteome</keyword>
<dbReference type="PROSITE" id="PS51257">
    <property type="entry name" value="PROKAR_LIPOPROTEIN"/>
    <property type="match status" value="1"/>
</dbReference>
<protein>
    <submittedName>
        <fullName evidence="4">WAP domain-containing protein</fullName>
    </submittedName>
</protein>
<keyword evidence="2" id="KW-0732">Signal</keyword>
<accession>A0A0N5A4U3</accession>
<evidence type="ECO:0000256" key="1">
    <source>
        <dbReference type="SAM" id="Coils"/>
    </source>
</evidence>
<sequence length="582" mass="65331">MVKFFSSIVVILSMAIVSIQQTTTPVIGGACKLGAADVQIGGKQTQFFLKCESTPETGEGQGLWVVKSRSAPPSASPTKPPSIVTEEVSAKIDTPKKLSTLAQPTICEQDSSAKPGDKCNAPVTCLQVYYPERNSFLQCDETSKIWIKKFCKNLLATFSFEHQACIGADKPNVAQNNNNTNDSRDILLRKLPIHVCPSKKRCSYPLNTCDHGEACDKINMCCHLVTCPYTNELPLDEPDYCTSIYQCPSNSDCVSGRCCKKNSTNVIEVSHELFIKPKIKHNVKGRFYDDREFLKKYNCVIDPLAADKCSLDEPCPDDSICIDGKCCLRPVTSICDNGLYSLTIPLSCNKDNDCGTTAVCEKERCCPLELKEFEKKGNGMPGIEPVIEDFEKLLKTTTENLIKMNETTIQTLVTKTEESPLLNNLPIYPISPKSLTPLERYKLRLCPNGHESLSTPSNCLSNEDCPSFYQCTVNLCCSNDMNETTNEKFDKEYNEEIMGKNPEIYNLKNISMLTNEEYKKLNEESKELLKEFNKNETNMIQLPEEQSTQIIRSDKFEEDDIILSTNLIKMNGQRRQKDDDDF</sequence>
<name>A0A0N5A4U3_PARTI</name>
<proteinExistence type="predicted"/>
<reference evidence="4" key="1">
    <citation type="submission" date="2017-02" db="UniProtKB">
        <authorList>
            <consortium name="WormBaseParasite"/>
        </authorList>
    </citation>
    <scope>IDENTIFICATION</scope>
</reference>
<dbReference type="SMART" id="SM00289">
    <property type="entry name" value="WR1"/>
    <property type="match status" value="5"/>
</dbReference>
<feature type="chain" id="PRO_5005892685" evidence="2">
    <location>
        <begin position="22"/>
        <end position="582"/>
    </location>
</feature>
<dbReference type="Proteomes" id="UP000038045">
    <property type="component" value="Unplaced"/>
</dbReference>
<feature type="signal peptide" evidence="2">
    <location>
        <begin position="1"/>
        <end position="21"/>
    </location>
</feature>
<dbReference type="InterPro" id="IPR006150">
    <property type="entry name" value="Cys_repeat_1"/>
</dbReference>
<dbReference type="STRING" id="131310.A0A0N5A4U3"/>